<keyword evidence="2" id="KW-1185">Reference proteome</keyword>
<protein>
    <submittedName>
        <fullName evidence="1">Uncharacterized protein</fullName>
    </submittedName>
</protein>
<name>A0A0E9NNT0_SAICN</name>
<sequence length="82" mass="9188">MKDVNELLLLMQNFGGWGWLGLHTPGQLQYGGYVGKQLGARLWIDCCVLRMRGNLTHGPFTTHVIGPCHEVAALHDYFTGYL</sequence>
<dbReference type="AlphaFoldDB" id="A0A0E9NNT0"/>
<comment type="caution">
    <text evidence="1">The sequence shown here is derived from an EMBL/GenBank/DDBJ whole genome shotgun (WGS) entry which is preliminary data.</text>
</comment>
<evidence type="ECO:0000313" key="2">
    <source>
        <dbReference type="Proteomes" id="UP000033140"/>
    </source>
</evidence>
<proteinExistence type="predicted"/>
<reference evidence="1 2" key="3">
    <citation type="journal article" date="2015" name="Genome Announc.">
        <title>Draft Genome Sequence of the Archiascomycetous Yeast Saitoella complicata.</title>
        <authorList>
            <person name="Yamauchi K."/>
            <person name="Kondo S."/>
            <person name="Hamamoto M."/>
            <person name="Takahashi Y."/>
            <person name="Ogura Y."/>
            <person name="Hayashi T."/>
            <person name="Nishida H."/>
        </authorList>
    </citation>
    <scope>NUCLEOTIDE SEQUENCE [LARGE SCALE GENOMIC DNA]</scope>
    <source>
        <strain evidence="1 2">NRRL Y-17804</strain>
    </source>
</reference>
<evidence type="ECO:0000313" key="1">
    <source>
        <dbReference type="EMBL" id="GAO51080.1"/>
    </source>
</evidence>
<accession>A0A0E9NNT0</accession>
<organism evidence="1 2">
    <name type="scientific">Saitoella complicata (strain BCRC 22490 / CBS 7301 / JCM 7358 / NBRC 10748 / NRRL Y-17804)</name>
    <dbReference type="NCBI Taxonomy" id="698492"/>
    <lineage>
        <taxon>Eukaryota</taxon>
        <taxon>Fungi</taxon>
        <taxon>Dikarya</taxon>
        <taxon>Ascomycota</taxon>
        <taxon>Taphrinomycotina</taxon>
        <taxon>Taphrinomycotina incertae sedis</taxon>
        <taxon>Saitoella</taxon>
    </lineage>
</organism>
<dbReference type="Proteomes" id="UP000033140">
    <property type="component" value="Unassembled WGS sequence"/>
</dbReference>
<gene>
    <name evidence="1" type="ORF">G7K_5192-t1</name>
</gene>
<reference evidence="1 2" key="2">
    <citation type="journal article" date="2014" name="J. Gen. Appl. Microbiol.">
        <title>The early diverging ascomycetous budding yeast Saitoella complicata has three histone deacetylases belonging to the Clr6, Hos2, and Rpd3 lineages.</title>
        <authorList>
            <person name="Nishida H."/>
            <person name="Matsumoto T."/>
            <person name="Kondo S."/>
            <person name="Hamamoto M."/>
            <person name="Yoshikawa H."/>
        </authorList>
    </citation>
    <scope>NUCLEOTIDE SEQUENCE [LARGE SCALE GENOMIC DNA]</scope>
    <source>
        <strain evidence="1 2">NRRL Y-17804</strain>
    </source>
</reference>
<reference evidence="1 2" key="1">
    <citation type="journal article" date="2011" name="J. Gen. Appl. Microbiol.">
        <title>Draft genome sequencing of the enigmatic yeast Saitoella complicata.</title>
        <authorList>
            <person name="Nishida H."/>
            <person name="Hamamoto M."/>
            <person name="Sugiyama J."/>
        </authorList>
    </citation>
    <scope>NUCLEOTIDE SEQUENCE [LARGE SCALE GENOMIC DNA]</scope>
    <source>
        <strain evidence="1 2">NRRL Y-17804</strain>
    </source>
</reference>
<dbReference type="EMBL" id="BACD03000040">
    <property type="protein sequence ID" value="GAO51080.1"/>
    <property type="molecule type" value="Genomic_DNA"/>
</dbReference>